<sequence length="70" mass="7920">MTPSHYFNPKPSNSNDHSMLSQHYMITPILMSLLLNLVTAHKHHQTLTLVLCVLRVTLVLPPHPTKQDPA</sequence>
<gene>
    <name evidence="2" type="ORF">PAXRUDRAFT_19743</name>
</gene>
<organism evidence="2 3">
    <name type="scientific">Paxillus rubicundulus Ve08.2h10</name>
    <dbReference type="NCBI Taxonomy" id="930991"/>
    <lineage>
        <taxon>Eukaryota</taxon>
        <taxon>Fungi</taxon>
        <taxon>Dikarya</taxon>
        <taxon>Basidiomycota</taxon>
        <taxon>Agaricomycotina</taxon>
        <taxon>Agaricomycetes</taxon>
        <taxon>Agaricomycetidae</taxon>
        <taxon>Boletales</taxon>
        <taxon>Paxilineae</taxon>
        <taxon>Paxillaceae</taxon>
        <taxon>Paxillus</taxon>
    </lineage>
</organism>
<evidence type="ECO:0000313" key="2">
    <source>
        <dbReference type="EMBL" id="KIK74571.1"/>
    </source>
</evidence>
<feature type="transmembrane region" description="Helical" evidence="1">
    <location>
        <begin position="20"/>
        <end position="38"/>
    </location>
</feature>
<dbReference type="EMBL" id="KN828743">
    <property type="protein sequence ID" value="KIK74571.1"/>
    <property type="molecule type" value="Genomic_DNA"/>
</dbReference>
<keyword evidence="3" id="KW-1185">Reference proteome</keyword>
<keyword evidence="1" id="KW-0812">Transmembrane</keyword>
<keyword evidence="1" id="KW-0472">Membrane</keyword>
<name>A0A0D0CU19_9AGAM</name>
<reference evidence="2 3" key="1">
    <citation type="submission" date="2014-04" db="EMBL/GenBank/DDBJ databases">
        <authorList>
            <consortium name="DOE Joint Genome Institute"/>
            <person name="Kuo A."/>
            <person name="Kohler A."/>
            <person name="Jargeat P."/>
            <person name="Nagy L.G."/>
            <person name="Floudas D."/>
            <person name="Copeland A."/>
            <person name="Barry K.W."/>
            <person name="Cichocki N."/>
            <person name="Veneault-Fourrey C."/>
            <person name="LaButti K."/>
            <person name="Lindquist E.A."/>
            <person name="Lipzen A."/>
            <person name="Lundell T."/>
            <person name="Morin E."/>
            <person name="Murat C."/>
            <person name="Sun H."/>
            <person name="Tunlid A."/>
            <person name="Henrissat B."/>
            <person name="Grigoriev I.V."/>
            <person name="Hibbett D.S."/>
            <person name="Martin F."/>
            <person name="Nordberg H.P."/>
            <person name="Cantor M.N."/>
            <person name="Hua S.X."/>
        </authorList>
    </citation>
    <scope>NUCLEOTIDE SEQUENCE [LARGE SCALE GENOMIC DNA]</scope>
    <source>
        <strain evidence="2 3">Ve08.2h10</strain>
    </source>
</reference>
<keyword evidence="1" id="KW-1133">Transmembrane helix</keyword>
<dbReference type="Proteomes" id="UP000054538">
    <property type="component" value="Unassembled WGS sequence"/>
</dbReference>
<reference evidence="3" key="2">
    <citation type="submission" date="2015-01" db="EMBL/GenBank/DDBJ databases">
        <title>Evolutionary Origins and Diversification of the Mycorrhizal Mutualists.</title>
        <authorList>
            <consortium name="DOE Joint Genome Institute"/>
            <consortium name="Mycorrhizal Genomics Consortium"/>
            <person name="Kohler A."/>
            <person name="Kuo A."/>
            <person name="Nagy L.G."/>
            <person name="Floudas D."/>
            <person name="Copeland A."/>
            <person name="Barry K.W."/>
            <person name="Cichocki N."/>
            <person name="Veneault-Fourrey C."/>
            <person name="LaButti K."/>
            <person name="Lindquist E.A."/>
            <person name="Lipzen A."/>
            <person name="Lundell T."/>
            <person name="Morin E."/>
            <person name="Murat C."/>
            <person name="Riley R."/>
            <person name="Ohm R."/>
            <person name="Sun H."/>
            <person name="Tunlid A."/>
            <person name="Henrissat B."/>
            <person name="Grigoriev I.V."/>
            <person name="Hibbett D.S."/>
            <person name="Martin F."/>
        </authorList>
    </citation>
    <scope>NUCLEOTIDE SEQUENCE [LARGE SCALE GENOMIC DNA]</scope>
    <source>
        <strain evidence="3">Ve08.2h10</strain>
    </source>
</reference>
<dbReference type="AlphaFoldDB" id="A0A0D0CU19"/>
<dbReference type="InParanoid" id="A0A0D0CU19"/>
<evidence type="ECO:0000256" key="1">
    <source>
        <dbReference type="SAM" id="Phobius"/>
    </source>
</evidence>
<evidence type="ECO:0000313" key="3">
    <source>
        <dbReference type="Proteomes" id="UP000054538"/>
    </source>
</evidence>
<dbReference type="HOGENOM" id="CLU_2758542_0_0_1"/>
<accession>A0A0D0CU19</accession>
<proteinExistence type="predicted"/>
<protein>
    <submittedName>
        <fullName evidence="2">Uncharacterized protein</fullName>
    </submittedName>
</protein>